<organism evidence="3 4">
    <name type="scientific">Coccomyxa subellipsoidea</name>
    <dbReference type="NCBI Taxonomy" id="248742"/>
    <lineage>
        <taxon>Eukaryota</taxon>
        <taxon>Viridiplantae</taxon>
        <taxon>Chlorophyta</taxon>
        <taxon>core chlorophytes</taxon>
        <taxon>Trebouxiophyceae</taxon>
        <taxon>Trebouxiophyceae incertae sedis</taxon>
        <taxon>Coccomyxaceae</taxon>
        <taxon>Coccomyxa</taxon>
    </lineage>
</organism>
<evidence type="ECO:0000256" key="1">
    <source>
        <dbReference type="ARBA" id="ARBA00007879"/>
    </source>
</evidence>
<comment type="similarity">
    <text evidence="1">Belongs to the alkB family.</text>
</comment>
<evidence type="ECO:0000313" key="3">
    <source>
        <dbReference type="EMBL" id="KAK9915651.1"/>
    </source>
</evidence>
<dbReference type="InterPro" id="IPR027450">
    <property type="entry name" value="AlkB-like"/>
</dbReference>
<comment type="caution">
    <text evidence="3">The sequence shown here is derived from an EMBL/GenBank/DDBJ whole genome shotgun (WGS) entry which is preliminary data.</text>
</comment>
<dbReference type="InterPro" id="IPR005123">
    <property type="entry name" value="Oxoglu/Fe-dep_dioxygenase_dom"/>
</dbReference>
<dbReference type="PROSITE" id="PS51471">
    <property type="entry name" value="FE2OG_OXY"/>
    <property type="match status" value="1"/>
</dbReference>
<protein>
    <recommendedName>
        <fullName evidence="2">Fe2OG dioxygenase domain-containing protein</fullName>
    </recommendedName>
</protein>
<feature type="domain" description="Fe2OG dioxygenase" evidence="2">
    <location>
        <begin position="104"/>
        <end position="203"/>
    </location>
</feature>
<keyword evidence="4" id="KW-1185">Reference proteome</keyword>
<proteinExistence type="inferred from homology"/>
<dbReference type="PANTHER" id="PTHR21052">
    <property type="entry name" value="SPERMATOGENESIS ASSOCIATED 11-RELATED"/>
    <property type="match status" value="1"/>
</dbReference>
<reference evidence="3 4" key="1">
    <citation type="journal article" date="2024" name="Nat. Commun.">
        <title>Phylogenomics reveals the evolutionary origins of lichenization in chlorophyte algae.</title>
        <authorList>
            <person name="Puginier C."/>
            <person name="Libourel C."/>
            <person name="Otte J."/>
            <person name="Skaloud P."/>
            <person name="Haon M."/>
            <person name="Grisel S."/>
            <person name="Petersen M."/>
            <person name="Berrin J.G."/>
            <person name="Delaux P.M."/>
            <person name="Dal Grande F."/>
            <person name="Keller J."/>
        </authorList>
    </citation>
    <scope>NUCLEOTIDE SEQUENCE [LARGE SCALE GENOMIC DNA]</scope>
    <source>
        <strain evidence="3 4">SAG 216-7</strain>
    </source>
</reference>
<dbReference type="Proteomes" id="UP001491310">
    <property type="component" value="Unassembled WGS sequence"/>
</dbReference>
<evidence type="ECO:0000259" key="2">
    <source>
        <dbReference type="PROSITE" id="PS51471"/>
    </source>
</evidence>
<gene>
    <name evidence="3" type="ORF">WJX75_002164</name>
</gene>
<name>A0ABR2YVF6_9CHLO</name>
<dbReference type="InterPro" id="IPR032870">
    <property type="entry name" value="ALKBH7-like"/>
</dbReference>
<accession>A0ABR2YVF6</accession>
<sequence>MAAYAITNNERVEAVLLEVFGTSDDEEDDFKQHPRINGLYHCQTAVSDKLQEAVIKGVAAEGWFTDADMNQAMRFGTLPVWATNLANTLPVHLFTKQIRSRQPVFDQLTANVYEPGEGICAHVDLHKFEDGIAIVSLGSAAVMDFTFGSCHERLLLRPGDVLLLEGDARYKWQHGIAAVAIEEFGGEHNQRGQRTSITFRKLVRES</sequence>
<dbReference type="Pfam" id="PF13532">
    <property type="entry name" value="2OG-FeII_Oxy_2"/>
    <property type="match status" value="1"/>
</dbReference>
<evidence type="ECO:0000313" key="4">
    <source>
        <dbReference type="Proteomes" id="UP001491310"/>
    </source>
</evidence>
<dbReference type="SUPFAM" id="SSF51197">
    <property type="entry name" value="Clavaminate synthase-like"/>
    <property type="match status" value="1"/>
</dbReference>
<dbReference type="PANTHER" id="PTHR21052:SF0">
    <property type="entry name" value="ALPHA-KETOGLUTARATE-DEPENDENT DIOXYGENASE ALKB HOMOLOG 7, MITOCHONDRIAL"/>
    <property type="match status" value="1"/>
</dbReference>
<dbReference type="InterPro" id="IPR037151">
    <property type="entry name" value="AlkB-like_sf"/>
</dbReference>
<dbReference type="Gene3D" id="2.60.120.590">
    <property type="entry name" value="Alpha-ketoglutarate-dependent dioxygenase AlkB-like"/>
    <property type="match status" value="1"/>
</dbReference>
<dbReference type="EMBL" id="JALJOT010000004">
    <property type="protein sequence ID" value="KAK9915651.1"/>
    <property type="molecule type" value="Genomic_DNA"/>
</dbReference>